<reference evidence="2 3" key="1">
    <citation type="submission" date="2015-08" db="EMBL/GenBank/DDBJ databases">
        <authorList>
            <person name="Babu N.S."/>
            <person name="Beckwith C.J."/>
            <person name="Beseler K.G."/>
            <person name="Brison A."/>
            <person name="Carone J.V."/>
            <person name="Caskin T.P."/>
            <person name="Diamond M."/>
            <person name="Durham M.E."/>
            <person name="Foxe J.M."/>
            <person name="Go M."/>
            <person name="Henderson B.A."/>
            <person name="Jones I.B."/>
            <person name="McGettigan J.A."/>
            <person name="Micheletti S.J."/>
            <person name="Nasrallah M.E."/>
            <person name="Ortiz D."/>
            <person name="Piller C.R."/>
            <person name="Privatt S.R."/>
            <person name="Schneider S.L."/>
            <person name="Sharp S."/>
            <person name="Smith T.C."/>
            <person name="Stanton J.D."/>
            <person name="Ullery H.E."/>
            <person name="Wilson R.J."/>
            <person name="Serrano M.G."/>
            <person name="Buck G."/>
            <person name="Lee V."/>
            <person name="Wang Y."/>
            <person name="Carvalho R."/>
            <person name="Voegtly L."/>
            <person name="Shi R."/>
            <person name="Duckworth R."/>
            <person name="Johnson A."/>
            <person name="Loviza R."/>
            <person name="Walstead R."/>
            <person name="Shah Z."/>
            <person name="Kiflezghi M."/>
            <person name="Wade K."/>
            <person name="Ball S.L."/>
            <person name="Bradley K.W."/>
            <person name="Asai D.J."/>
            <person name="Bowman C.A."/>
            <person name="Russell D.A."/>
            <person name="Pope W.H."/>
            <person name="Jacobs-Sera D."/>
            <person name="Hendrix R.W."/>
            <person name="Hatfull G.F."/>
        </authorList>
    </citation>
    <scope>NUCLEOTIDE SEQUENCE [LARGE SCALE GENOMIC DNA]</scope>
    <source>
        <strain evidence="2 3">DSM 27648</strain>
    </source>
</reference>
<protein>
    <submittedName>
        <fullName evidence="2">Uncharacterized protein</fullName>
    </submittedName>
</protein>
<keyword evidence="3" id="KW-1185">Reference proteome</keyword>
<name>A0A0K1PY71_9BACT</name>
<proteinExistence type="predicted"/>
<accession>A0A0K1PY71</accession>
<dbReference type="AlphaFoldDB" id="A0A0K1PY71"/>
<feature type="region of interest" description="Disordered" evidence="1">
    <location>
        <begin position="258"/>
        <end position="279"/>
    </location>
</feature>
<gene>
    <name evidence="2" type="ORF">AKJ09_05142</name>
</gene>
<dbReference type="EMBL" id="CP012333">
    <property type="protein sequence ID" value="AKU98478.1"/>
    <property type="molecule type" value="Genomic_DNA"/>
</dbReference>
<evidence type="ECO:0000313" key="2">
    <source>
        <dbReference type="EMBL" id="AKU98478.1"/>
    </source>
</evidence>
<organism evidence="2 3">
    <name type="scientific">Labilithrix luteola</name>
    <dbReference type="NCBI Taxonomy" id="1391654"/>
    <lineage>
        <taxon>Bacteria</taxon>
        <taxon>Pseudomonadati</taxon>
        <taxon>Myxococcota</taxon>
        <taxon>Polyangia</taxon>
        <taxon>Polyangiales</taxon>
        <taxon>Labilitrichaceae</taxon>
        <taxon>Labilithrix</taxon>
    </lineage>
</organism>
<dbReference type="KEGG" id="llu:AKJ09_05142"/>
<evidence type="ECO:0000256" key="1">
    <source>
        <dbReference type="SAM" id="MobiDB-lite"/>
    </source>
</evidence>
<sequence length="279" mass="30767">MTKKAKTKRPVVHSMNEASAKAAFEKLRPSLEALSREALTSVRLDVQIAAAIAHSVAIRDLAEPRRTRLQIVAKSGMFDMSDFERLANVALAVWYARQQQQQTDALRSEAMVPAVTLKDAQTVRGRMLRVLEYYFDDDADVGSRLVAIRAGSGLQDLANDLEQVADLYEEDDVRSVISKDSKHWRKDDVASARRLAQAIFRGLGLGASGDAASWADLTQRAWTVLDELYGEVRAAGRFVFRKDEDVEVTYPSLVAATRSPVSRGKDEPDPVTPAPAPTP</sequence>
<dbReference type="Proteomes" id="UP000064967">
    <property type="component" value="Chromosome"/>
</dbReference>
<evidence type="ECO:0000313" key="3">
    <source>
        <dbReference type="Proteomes" id="UP000064967"/>
    </source>
</evidence>
<feature type="compositionally biased region" description="Pro residues" evidence="1">
    <location>
        <begin position="270"/>
        <end position="279"/>
    </location>
</feature>